<dbReference type="InterPro" id="IPR028096">
    <property type="entry name" value="EfeO_Cupredoxin"/>
</dbReference>
<evidence type="ECO:0000313" key="3">
    <source>
        <dbReference type="EMBL" id="OGZ56646.1"/>
    </source>
</evidence>
<dbReference type="STRING" id="1802128.A3H64_01840"/>
<comment type="caution">
    <text evidence="3">The sequence shown here is derived from an EMBL/GenBank/DDBJ whole genome shotgun (WGS) entry which is preliminary data.</text>
</comment>
<proteinExistence type="predicted"/>
<protein>
    <recommendedName>
        <fullName evidence="2">EfeO-type cupredoxin-like domain-containing protein</fullName>
    </recommendedName>
</protein>
<keyword evidence="1" id="KW-0472">Membrane</keyword>
<sequence>MNKYLIIGIIVVVVLIGGALYRTYLLPEELRPVETGVVREITVVAKKDDWRFLPENIEINRGDRVKMTVINEDIYDHGIAIDAFGISQRMPANSTITFEFVATQAGDFQYYCSVPCGEGDTHDGNHRTHFDMIGTIKVKDVVKTE</sequence>
<dbReference type="AlphaFoldDB" id="A0A1G2H2D3"/>
<dbReference type="SUPFAM" id="SSF49503">
    <property type="entry name" value="Cupredoxins"/>
    <property type="match status" value="1"/>
</dbReference>
<dbReference type="EMBL" id="MHNY01000007">
    <property type="protein sequence ID" value="OGZ56646.1"/>
    <property type="molecule type" value="Genomic_DNA"/>
</dbReference>
<evidence type="ECO:0000313" key="4">
    <source>
        <dbReference type="Proteomes" id="UP000178186"/>
    </source>
</evidence>
<feature type="transmembrane region" description="Helical" evidence="1">
    <location>
        <begin position="6"/>
        <end position="25"/>
    </location>
</feature>
<organism evidence="3 4">
    <name type="scientific">Candidatus Ryanbacteria bacterium RIFCSPLOWO2_02_FULL_45_11c</name>
    <dbReference type="NCBI Taxonomy" id="1802128"/>
    <lineage>
        <taxon>Bacteria</taxon>
        <taxon>Candidatus Ryaniibacteriota</taxon>
    </lineage>
</organism>
<dbReference type="Proteomes" id="UP000178186">
    <property type="component" value="Unassembled WGS sequence"/>
</dbReference>
<dbReference type="Gene3D" id="2.60.40.420">
    <property type="entry name" value="Cupredoxins - blue copper proteins"/>
    <property type="match status" value="1"/>
</dbReference>
<evidence type="ECO:0000256" key="1">
    <source>
        <dbReference type="SAM" id="Phobius"/>
    </source>
</evidence>
<gene>
    <name evidence="3" type="ORF">A3H64_01840</name>
</gene>
<dbReference type="Pfam" id="PF13473">
    <property type="entry name" value="Cupredoxin_1"/>
    <property type="match status" value="1"/>
</dbReference>
<feature type="domain" description="EfeO-type cupredoxin-like" evidence="2">
    <location>
        <begin position="40"/>
        <end position="114"/>
    </location>
</feature>
<keyword evidence="1" id="KW-1133">Transmembrane helix</keyword>
<evidence type="ECO:0000259" key="2">
    <source>
        <dbReference type="Pfam" id="PF13473"/>
    </source>
</evidence>
<name>A0A1G2H2D3_9BACT</name>
<dbReference type="InterPro" id="IPR008972">
    <property type="entry name" value="Cupredoxin"/>
</dbReference>
<keyword evidence="1" id="KW-0812">Transmembrane</keyword>
<reference evidence="3 4" key="1">
    <citation type="journal article" date="2016" name="Nat. Commun.">
        <title>Thousands of microbial genomes shed light on interconnected biogeochemical processes in an aquifer system.</title>
        <authorList>
            <person name="Anantharaman K."/>
            <person name="Brown C.T."/>
            <person name="Hug L.A."/>
            <person name="Sharon I."/>
            <person name="Castelle C.J."/>
            <person name="Probst A.J."/>
            <person name="Thomas B.C."/>
            <person name="Singh A."/>
            <person name="Wilkins M.J."/>
            <person name="Karaoz U."/>
            <person name="Brodie E.L."/>
            <person name="Williams K.H."/>
            <person name="Hubbard S.S."/>
            <person name="Banfield J.F."/>
        </authorList>
    </citation>
    <scope>NUCLEOTIDE SEQUENCE [LARGE SCALE GENOMIC DNA]</scope>
</reference>
<accession>A0A1G2H2D3</accession>